<keyword evidence="2" id="KW-1185">Reference proteome</keyword>
<proteinExistence type="predicted"/>
<dbReference type="AlphaFoldDB" id="A0A9Q3BU37"/>
<comment type="caution">
    <text evidence="1">The sequence shown here is derived from an EMBL/GenBank/DDBJ whole genome shotgun (WGS) entry which is preliminary data.</text>
</comment>
<dbReference type="Proteomes" id="UP000765509">
    <property type="component" value="Unassembled WGS sequence"/>
</dbReference>
<evidence type="ECO:0000313" key="2">
    <source>
        <dbReference type="Proteomes" id="UP000765509"/>
    </source>
</evidence>
<name>A0A9Q3BU37_9BASI</name>
<organism evidence="1 2">
    <name type="scientific">Austropuccinia psidii MF-1</name>
    <dbReference type="NCBI Taxonomy" id="1389203"/>
    <lineage>
        <taxon>Eukaryota</taxon>
        <taxon>Fungi</taxon>
        <taxon>Dikarya</taxon>
        <taxon>Basidiomycota</taxon>
        <taxon>Pucciniomycotina</taxon>
        <taxon>Pucciniomycetes</taxon>
        <taxon>Pucciniales</taxon>
        <taxon>Sphaerophragmiaceae</taxon>
        <taxon>Austropuccinia</taxon>
    </lineage>
</organism>
<gene>
    <name evidence="1" type="ORF">O181_012124</name>
</gene>
<sequence>MRGNDEDLRQIKIINKSMNVKHTENDTGLDQRQDKILNEEIIKVISFLNRVLARHEKRVEEPRENHQRCNVMYSTVDLHRQQGWHYPSTSSASSTSILESYFHFLTQIEALPCPAIIYLLL</sequence>
<accession>A0A9Q3BU37</accession>
<evidence type="ECO:0000313" key="1">
    <source>
        <dbReference type="EMBL" id="MBW0472409.1"/>
    </source>
</evidence>
<protein>
    <submittedName>
        <fullName evidence="1">Uncharacterized protein</fullName>
    </submittedName>
</protein>
<reference evidence="1" key="1">
    <citation type="submission" date="2021-03" db="EMBL/GenBank/DDBJ databases">
        <title>Draft genome sequence of rust myrtle Austropuccinia psidii MF-1, a brazilian biotype.</title>
        <authorList>
            <person name="Quecine M.C."/>
            <person name="Pachon D.M.R."/>
            <person name="Bonatelli M.L."/>
            <person name="Correr F.H."/>
            <person name="Franceschini L.M."/>
            <person name="Leite T.F."/>
            <person name="Margarido G.R.A."/>
            <person name="Almeida C.A."/>
            <person name="Ferrarezi J.A."/>
            <person name="Labate C.A."/>
        </authorList>
    </citation>
    <scope>NUCLEOTIDE SEQUENCE</scope>
    <source>
        <strain evidence="1">MF-1</strain>
    </source>
</reference>
<dbReference type="EMBL" id="AVOT02003079">
    <property type="protein sequence ID" value="MBW0472409.1"/>
    <property type="molecule type" value="Genomic_DNA"/>
</dbReference>